<feature type="transmembrane region" description="Helical" evidence="1">
    <location>
        <begin position="164"/>
        <end position="186"/>
    </location>
</feature>
<proteinExistence type="predicted"/>
<dbReference type="RefSeq" id="WP_148692514.1">
    <property type="nucleotide sequence ID" value="NZ_CP020477.1"/>
</dbReference>
<keyword evidence="1" id="KW-0812">Transmembrane</keyword>
<evidence type="ECO:0000256" key="1">
    <source>
        <dbReference type="SAM" id="Phobius"/>
    </source>
</evidence>
<dbReference type="STRING" id="282676.B6F84_12320"/>
<gene>
    <name evidence="2" type="ORF">B6F84_12320</name>
</gene>
<dbReference type="OrthoDB" id="43136at2157"/>
<keyword evidence="1" id="KW-0472">Membrane</keyword>
<protein>
    <recommendedName>
        <fullName evidence="4">Phosphoesterase</fullName>
    </recommendedName>
</protein>
<dbReference type="Proteomes" id="UP000193404">
    <property type="component" value="Chromosome"/>
</dbReference>
<reference evidence="2 3" key="1">
    <citation type="submission" date="2017-03" db="EMBL/GenBank/DDBJ databases">
        <title>Sulfur activation and transportation mechanism of thermophilic Archaea Acidianus manzaensis YN-25.</title>
        <authorList>
            <person name="Ma Y."/>
            <person name="Yang Y."/>
            <person name="Xia J."/>
        </authorList>
    </citation>
    <scope>NUCLEOTIDE SEQUENCE [LARGE SCALE GENOMIC DNA]</scope>
    <source>
        <strain evidence="2 3">YN-25</strain>
    </source>
</reference>
<dbReference type="GeneID" id="41591722"/>
<name>A0A1W6K2H9_9CREN</name>
<accession>A0A1W6K2H9</accession>
<dbReference type="AlphaFoldDB" id="A0A1W6K2H9"/>
<evidence type="ECO:0000313" key="3">
    <source>
        <dbReference type="Proteomes" id="UP000193404"/>
    </source>
</evidence>
<dbReference type="KEGG" id="aman:B6F84_12320"/>
<feature type="transmembrane region" description="Helical" evidence="1">
    <location>
        <begin position="31"/>
        <end position="52"/>
    </location>
</feature>
<feature type="transmembrane region" description="Helical" evidence="1">
    <location>
        <begin position="5"/>
        <end position="25"/>
    </location>
</feature>
<evidence type="ECO:0000313" key="2">
    <source>
        <dbReference type="EMBL" id="ARM76719.1"/>
    </source>
</evidence>
<keyword evidence="3" id="KW-1185">Reference proteome</keyword>
<organism evidence="2 3">
    <name type="scientific">Acidianus manzaensis</name>
    <dbReference type="NCBI Taxonomy" id="282676"/>
    <lineage>
        <taxon>Archaea</taxon>
        <taxon>Thermoproteota</taxon>
        <taxon>Thermoprotei</taxon>
        <taxon>Sulfolobales</taxon>
        <taxon>Sulfolobaceae</taxon>
        <taxon>Acidianus</taxon>
    </lineage>
</organism>
<keyword evidence="1" id="KW-1133">Transmembrane helix</keyword>
<feature type="transmembrane region" description="Helical" evidence="1">
    <location>
        <begin position="73"/>
        <end position="98"/>
    </location>
</feature>
<dbReference type="EMBL" id="CP020477">
    <property type="protein sequence ID" value="ARM76719.1"/>
    <property type="molecule type" value="Genomic_DNA"/>
</dbReference>
<feature type="transmembrane region" description="Helical" evidence="1">
    <location>
        <begin position="118"/>
        <end position="143"/>
    </location>
</feature>
<sequence length="190" mass="21505">MISRYLSIIFHPSVSTFIGFLILILGKGYRLYDLIVLTFFFSIYPFLVTLVLKKMGKLSDLLIRRREERFLPILLSLIGYILGIILALPINLISYIAISYVINTVIILGITTKCKISIHVATITGMVVAIIMVFSDIIFLPLLSLPIIVGWARIKEKAHTLKQVIMGGILSFLLTFIELSLFFAIFNHLK</sequence>
<evidence type="ECO:0008006" key="4">
    <source>
        <dbReference type="Google" id="ProtNLM"/>
    </source>
</evidence>